<dbReference type="EMBL" id="QWIQ01000174">
    <property type="protein sequence ID" value="RMZ01930.1"/>
    <property type="molecule type" value="Genomic_DNA"/>
</dbReference>
<organism evidence="1 2">
    <name type="scientific">Hortaea werneckii</name>
    <name type="common">Black yeast</name>
    <name type="synonym">Cladosporium werneckii</name>
    <dbReference type="NCBI Taxonomy" id="91943"/>
    <lineage>
        <taxon>Eukaryota</taxon>
        <taxon>Fungi</taxon>
        <taxon>Dikarya</taxon>
        <taxon>Ascomycota</taxon>
        <taxon>Pezizomycotina</taxon>
        <taxon>Dothideomycetes</taxon>
        <taxon>Dothideomycetidae</taxon>
        <taxon>Mycosphaerellales</taxon>
        <taxon>Teratosphaeriaceae</taxon>
        <taxon>Hortaea</taxon>
    </lineage>
</organism>
<comment type="caution">
    <text evidence="1">The sequence shown here is derived from an EMBL/GenBank/DDBJ whole genome shotgun (WGS) entry which is preliminary data.</text>
</comment>
<sequence>MLCLCELIKDARSRSYKLARSPLHLHSSLQAQLLVFDYKGTGHTWSLAYCCSLRFGISPFGIGGLYLSFRKCHQRTFIGVAQAKAARVMITLLNFQWRFGSLACRRSRTWCLRSKWSYTAVI</sequence>
<dbReference type="Proteomes" id="UP000281468">
    <property type="component" value="Unassembled WGS sequence"/>
</dbReference>
<proteinExistence type="predicted"/>
<evidence type="ECO:0000313" key="2">
    <source>
        <dbReference type="Proteomes" id="UP000281468"/>
    </source>
</evidence>
<gene>
    <name evidence="1" type="ORF">D0862_06198</name>
</gene>
<accession>A0A3M7GL92</accession>
<name>A0A3M7GL92_HORWE</name>
<protein>
    <submittedName>
        <fullName evidence="1">Uncharacterized protein</fullName>
    </submittedName>
</protein>
<dbReference type="AlphaFoldDB" id="A0A3M7GL92"/>
<reference evidence="1 2" key="1">
    <citation type="journal article" date="2018" name="BMC Genomics">
        <title>Genomic evidence for intraspecific hybridization in a clonal and extremely halotolerant yeast.</title>
        <authorList>
            <person name="Gostincar C."/>
            <person name="Stajich J.E."/>
            <person name="Zupancic J."/>
            <person name="Zalar P."/>
            <person name="Gunde-Cimerman N."/>
        </authorList>
    </citation>
    <scope>NUCLEOTIDE SEQUENCE [LARGE SCALE GENOMIC DNA]</scope>
    <source>
        <strain evidence="1 2">EXF-171</strain>
    </source>
</reference>
<evidence type="ECO:0000313" key="1">
    <source>
        <dbReference type="EMBL" id="RMZ01930.1"/>
    </source>
</evidence>